<dbReference type="InterPro" id="IPR005467">
    <property type="entry name" value="His_kinase_dom"/>
</dbReference>
<reference evidence="17 18" key="1">
    <citation type="submission" date="2018-09" db="EMBL/GenBank/DDBJ databases">
        <title>Bacillus saliacetes sp. nov., isolated from Thai shrimp paste (Ka-pi).</title>
        <authorList>
            <person name="Daroonpunt R."/>
            <person name="Tanasupawat S."/>
            <person name="Yiamsombut S."/>
        </authorList>
    </citation>
    <scope>NUCLEOTIDE SEQUENCE [LARGE SCALE GENOMIC DNA]</scope>
    <source>
        <strain evidence="17 18">SKP7-4</strain>
    </source>
</reference>
<protein>
    <recommendedName>
        <fullName evidence="3">histidine kinase</fullName>
        <ecNumber evidence="3">2.7.13.3</ecNumber>
    </recommendedName>
</protein>
<dbReference type="PRINTS" id="PR00344">
    <property type="entry name" value="BCTRLSENSOR"/>
</dbReference>
<keyword evidence="6" id="KW-0808">Transferase</keyword>
<dbReference type="CDD" id="cd00082">
    <property type="entry name" value="HisKA"/>
    <property type="match status" value="1"/>
</dbReference>
<evidence type="ECO:0000256" key="2">
    <source>
        <dbReference type="ARBA" id="ARBA00004651"/>
    </source>
</evidence>
<dbReference type="PANTHER" id="PTHR45453">
    <property type="entry name" value="PHOSPHATE REGULON SENSOR PROTEIN PHOR"/>
    <property type="match status" value="1"/>
</dbReference>
<keyword evidence="18" id="KW-1185">Reference proteome</keyword>
<dbReference type="EC" id="2.7.13.3" evidence="3"/>
<dbReference type="GO" id="GO:0005886">
    <property type="term" value="C:plasma membrane"/>
    <property type="evidence" value="ECO:0007669"/>
    <property type="project" value="UniProtKB-SubCell"/>
</dbReference>
<feature type="transmembrane region" description="Helical" evidence="14">
    <location>
        <begin position="158"/>
        <end position="176"/>
    </location>
</feature>
<evidence type="ECO:0000256" key="9">
    <source>
        <dbReference type="ARBA" id="ARBA00022777"/>
    </source>
</evidence>
<dbReference type="InterPro" id="IPR003660">
    <property type="entry name" value="HAMP_dom"/>
</dbReference>
<dbReference type="InterPro" id="IPR036097">
    <property type="entry name" value="HisK_dim/P_sf"/>
</dbReference>
<evidence type="ECO:0000256" key="14">
    <source>
        <dbReference type="SAM" id="Phobius"/>
    </source>
</evidence>
<dbReference type="PROSITE" id="PS50109">
    <property type="entry name" value="HIS_KIN"/>
    <property type="match status" value="1"/>
</dbReference>
<keyword evidence="12" id="KW-0902">Two-component regulatory system</keyword>
<evidence type="ECO:0000256" key="13">
    <source>
        <dbReference type="ARBA" id="ARBA00023136"/>
    </source>
</evidence>
<dbReference type="AlphaFoldDB" id="A0A3A1QQK6"/>
<evidence type="ECO:0000256" key="5">
    <source>
        <dbReference type="ARBA" id="ARBA00022553"/>
    </source>
</evidence>
<evidence type="ECO:0000256" key="3">
    <source>
        <dbReference type="ARBA" id="ARBA00012438"/>
    </source>
</evidence>
<evidence type="ECO:0000259" key="16">
    <source>
        <dbReference type="PROSITE" id="PS50885"/>
    </source>
</evidence>
<dbReference type="InterPro" id="IPR004358">
    <property type="entry name" value="Sig_transdc_His_kin-like_C"/>
</dbReference>
<comment type="caution">
    <text evidence="17">The sequence shown here is derived from an EMBL/GenBank/DDBJ whole genome shotgun (WGS) entry which is preliminary data.</text>
</comment>
<keyword evidence="4" id="KW-1003">Cell membrane</keyword>
<dbReference type="Pfam" id="PF00672">
    <property type="entry name" value="HAMP"/>
    <property type="match status" value="1"/>
</dbReference>
<sequence>MGLRQKIWLTIAVLTLITVSLTIGLTFYLYENFYVDKQKDLLLLQGNSLKSAYMEQDGDGFRERLEWTEENSEAEIIYTEDPMKLSGSLYGEAVNDTLITYEERQQLLNGETVTMVRQHPVFDQDILAVAIPLLEEDVLSGTIFLYMPLEDVYAPFDSIRYILAGLFILVLLLVIWSGRKIASQLIQPLKKMEMVSGRMAAGDFSKRIDVSSSDEVGSLAGSFNRLAKSLEEVERSRREFLQNVSHELRTPLSYMRGYTEVLLEDVTVSGEERQEYLQIIHNETARLTRLVNDLLDLAQLEGDSYPMKREPIPFAQLVMDVAERFKLPIGQKQIRLRLELDEEAIIEGDADRLEQVISNLLDNAVRYTPSQGGILMKVEQNKEKAVLEIQDTGRGIPEQDLENIMDRFYRVHKSRTRNEGGFGLGLAIVKQIVLKHGGEIDISSKPDEGTAISLTFQSMAFDEE</sequence>
<feature type="transmembrane region" description="Helical" evidence="14">
    <location>
        <begin position="7"/>
        <end position="30"/>
    </location>
</feature>
<dbReference type="EMBL" id="QXIR01000033">
    <property type="protein sequence ID" value="RIW29396.1"/>
    <property type="molecule type" value="Genomic_DNA"/>
</dbReference>
<dbReference type="GO" id="GO:0016036">
    <property type="term" value="P:cellular response to phosphate starvation"/>
    <property type="evidence" value="ECO:0007669"/>
    <property type="project" value="TreeGrafter"/>
</dbReference>
<dbReference type="Pfam" id="PF02518">
    <property type="entry name" value="HATPase_c"/>
    <property type="match status" value="1"/>
</dbReference>
<gene>
    <name evidence="17" type="ORF">D3H55_19060</name>
</gene>
<keyword evidence="11 14" id="KW-1133">Transmembrane helix</keyword>
<dbReference type="PANTHER" id="PTHR45453:SF1">
    <property type="entry name" value="PHOSPHATE REGULON SENSOR PROTEIN PHOR"/>
    <property type="match status" value="1"/>
</dbReference>
<proteinExistence type="predicted"/>
<dbReference type="SUPFAM" id="SSF55874">
    <property type="entry name" value="ATPase domain of HSP90 chaperone/DNA topoisomerase II/histidine kinase"/>
    <property type="match status" value="1"/>
</dbReference>
<dbReference type="SMART" id="SM00387">
    <property type="entry name" value="HATPase_c"/>
    <property type="match status" value="1"/>
</dbReference>
<keyword evidence="9" id="KW-0418">Kinase</keyword>
<dbReference type="SUPFAM" id="SSF47384">
    <property type="entry name" value="Homodimeric domain of signal transducing histidine kinase"/>
    <property type="match status" value="1"/>
</dbReference>
<dbReference type="SUPFAM" id="SSF158472">
    <property type="entry name" value="HAMP domain-like"/>
    <property type="match status" value="1"/>
</dbReference>
<evidence type="ECO:0000256" key="6">
    <source>
        <dbReference type="ARBA" id="ARBA00022679"/>
    </source>
</evidence>
<dbReference type="OrthoDB" id="3436at2"/>
<evidence type="ECO:0000313" key="18">
    <source>
        <dbReference type="Proteomes" id="UP000265801"/>
    </source>
</evidence>
<keyword evidence="8" id="KW-0547">Nucleotide-binding</keyword>
<evidence type="ECO:0000259" key="15">
    <source>
        <dbReference type="PROSITE" id="PS50109"/>
    </source>
</evidence>
<evidence type="ECO:0000256" key="8">
    <source>
        <dbReference type="ARBA" id="ARBA00022741"/>
    </source>
</evidence>
<dbReference type="GO" id="GO:0005524">
    <property type="term" value="F:ATP binding"/>
    <property type="evidence" value="ECO:0007669"/>
    <property type="project" value="UniProtKB-KW"/>
</dbReference>
<keyword evidence="13 14" id="KW-0472">Membrane</keyword>
<dbReference type="Proteomes" id="UP000265801">
    <property type="component" value="Unassembled WGS sequence"/>
</dbReference>
<comment type="subcellular location">
    <subcellularLocation>
        <location evidence="2">Cell membrane</location>
        <topology evidence="2">Multi-pass membrane protein</topology>
    </subcellularLocation>
</comment>
<organism evidence="17 18">
    <name type="scientific">Bacillus salacetis</name>
    <dbReference type="NCBI Taxonomy" id="2315464"/>
    <lineage>
        <taxon>Bacteria</taxon>
        <taxon>Bacillati</taxon>
        <taxon>Bacillota</taxon>
        <taxon>Bacilli</taxon>
        <taxon>Bacillales</taxon>
        <taxon>Bacillaceae</taxon>
        <taxon>Bacillus</taxon>
    </lineage>
</organism>
<keyword evidence="7 14" id="KW-0812">Transmembrane</keyword>
<evidence type="ECO:0000256" key="4">
    <source>
        <dbReference type="ARBA" id="ARBA00022475"/>
    </source>
</evidence>
<dbReference type="Gene3D" id="6.10.340.10">
    <property type="match status" value="1"/>
</dbReference>
<dbReference type="Gene3D" id="1.10.287.130">
    <property type="match status" value="1"/>
</dbReference>
<evidence type="ECO:0000256" key="1">
    <source>
        <dbReference type="ARBA" id="ARBA00000085"/>
    </source>
</evidence>
<dbReference type="Pfam" id="PF00512">
    <property type="entry name" value="HisKA"/>
    <property type="match status" value="1"/>
</dbReference>
<dbReference type="InterPro" id="IPR050351">
    <property type="entry name" value="BphY/WalK/GraS-like"/>
</dbReference>
<keyword evidence="10" id="KW-0067">ATP-binding</keyword>
<evidence type="ECO:0000256" key="12">
    <source>
        <dbReference type="ARBA" id="ARBA00023012"/>
    </source>
</evidence>
<feature type="domain" description="Histidine kinase" evidence="15">
    <location>
        <begin position="243"/>
        <end position="460"/>
    </location>
</feature>
<evidence type="ECO:0000256" key="11">
    <source>
        <dbReference type="ARBA" id="ARBA00022989"/>
    </source>
</evidence>
<feature type="domain" description="HAMP" evidence="16">
    <location>
        <begin position="183"/>
        <end position="235"/>
    </location>
</feature>
<comment type="catalytic activity">
    <reaction evidence="1">
        <text>ATP + protein L-histidine = ADP + protein N-phospho-L-histidine.</text>
        <dbReference type="EC" id="2.7.13.3"/>
    </reaction>
</comment>
<evidence type="ECO:0000313" key="17">
    <source>
        <dbReference type="EMBL" id="RIW29396.1"/>
    </source>
</evidence>
<dbReference type="GO" id="GO:0000155">
    <property type="term" value="F:phosphorelay sensor kinase activity"/>
    <property type="evidence" value="ECO:0007669"/>
    <property type="project" value="InterPro"/>
</dbReference>
<dbReference type="SMART" id="SM00388">
    <property type="entry name" value="HisKA"/>
    <property type="match status" value="1"/>
</dbReference>
<dbReference type="FunFam" id="1.10.287.130:FF:000001">
    <property type="entry name" value="Two-component sensor histidine kinase"/>
    <property type="match status" value="1"/>
</dbReference>
<dbReference type="InterPro" id="IPR036890">
    <property type="entry name" value="HATPase_C_sf"/>
</dbReference>
<dbReference type="CDD" id="cd00075">
    <property type="entry name" value="HATPase"/>
    <property type="match status" value="1"/>
</dbReference>
<dbReference type="PROSITE" id="PS50885">
    <property type="entry name" value="HAMP"/>
    <property type="match status" value="1"/>
</dbReference>
<dbReference type="FunFam" id="3.30.565.10:FF:000006">
    <property type="entry name" value="Sensor histidine kinase WalK"/>
    <property type="match status" value="1"/>
</dbReference>
<name>A0A3A1QQK6_9BACI</name>
<dbReference type="SMART" id="SM00304">
    <property type="entry name" value="HAMP"/>
    <property type="match status" value="1"/>
</dbReference>
<dbReference type="Gene3D" id="3.30.565.10">
    <property type="entry name" value="Histidine kinase-like ATPase, C-terminal domain"/>
    <property type="match status" value="1"/>
</dbReference>
<evidence type="ECO:0000256" key="10">
    <source>
        <dbReference type="ARBA" id="ARBA00022840"/>
    </source>
</evidence>
<dbReference type="GO" id="GO:0004721">
    <property type="term" value="F:phosphoprotein phosphatase activity"/>
    <property type="evidence" value="ECO:0007669"/>
    <property type="project" value="TreeGrafter"/>
</dbReference>
<accession>A0A3A1QQK6</accession>
<evidence type="ECO:0000256" key="7">
    <source>
        <dbReference type="ARBA" id="ARBA00022692"/>
    </source>
</evidence>
<dbReference type="InterPro" id="IPR003661">
    <property type="entry name" value="HisK_dim/P_dom"/>
</dbReference>
<keyword evidence="5" id="KW-0597">Phosphoprotein</keyword>
<dbReference type="InterPro" id="IPR003594">
    <property type="entry name" value="HATPase_dom"/>
</dbReference>
<dbReference type="CDD" id="cd06225">
    <property type="entry name" value="HAMP"/>
    <property type="match status" value="1"/>
</dbReference>